<evidence type="ECO:0000313" key="2">
    <source>
        <dbReference type="Proteomes" id="UP000199297"/>
    </source>
</evidence>
<evidence type="ECO:0000313" key="1">
    <source>
        <dbReference type="EMBL" id="SEL54480.1"/>
    </source>
</evidence>
<keyword evidence="2" id="KW-1185">Reference proteome</keyword>
<dbReference type="Proteomes" id="UP000199297">
    <property type="component" value="Unassembled WGS sequence"/>
</dbReference>
<gene>
    <name evidence="1" type="ORF">SAMN05216262_11358</name>
</gene>
<sequence length="72" mass="8329">MSTEIEITVGIFKCQSDQEIFYQRLSEVTGIAKIVHSENRVQIWVNDKQSPQAFKDVSALCDIWHLSFRIIS</sequence>
<accession>A0A1H7R2K5</accession>
<reference evidence="2" key="1">
    <citation type="submission" date="2016-10" db="EMBL/GenBank/DDBJ databases">
        <authorList>
            <person name="Varghese N."/>
            <person name="Submissions S."/>
        </authorList>
    </citation>
    <scope>NUCLEOTIDE SEQUENCE [LARGE SCALE GENOMIC DNA]</scope>
    <source>
        <strain evidence="2">CGMCC 1.9127</strain>
    </source>
</reference>
<dbReference type="AlphaFoldDB" id="A0A1H7R2K5"/>
<evidence type="ECO:0008006" key="3">
    <source>
        <dbReference type="Google" id="ProtNLM"/>
    </source>
</evidence>
<protein>
    <recommendedName>
        <fullName evidence="3">HMA domain-containing protein</fullName>
    </recommendedName>
</protein>
<dbReference type="EMBL" id="FOBI01000013">
    <property type="protein sequence ID" value="SEL54480.1"/>
    <property type="molecule type" value="Genomic_DNA"/>
</dbReference>
<dbReference type="OrthoDB" id="6228409at2"/>
<dbReference type="STRING" id="641665.GCA_002104455_01192"/>
<proteinExistence type="predicted"/>
<organism evidence="1 2">
    <name type="scientific">Colwellia chukchiensis</name>
    <dbReference type="NCBI Taxonomy" id="641665"/>
    <lineage>
        <taxon>Bacteria</taxon>
        <taxon>Pseudomonadati</taxon>
        <taxon>Pseudomonadota</taxon>
        <taxon>Gammaproteobacteria</taxon>
        <taxon>Alteromonadales</taxon>
        <taxon>Colwelliaceae</taxon>
        <taxon>Colwellia</taxon>
    </lineage>
</organism>
<name>A0A1H7R2K5_9GAMM</name>
<dbReference type="RefSeq" id="WP_085285567.1">
    <property type="nucleotide sequence ID" value="NZ_FOBI01000013.1"/>
</dbReference>